<evidence type="ECO:0000256" key="1">
    <source>
        <dbReference type="SAM" id="Phobius"/>
    </source>
</evidence>
<dbReference type="InterPro" id="IPR011990">
    <property type="entry name" value="TPR-like_helical_dom_sf"/>
</dbReference>
<accession>A0A0C1MWN9</accession>
<reference evidence="2" key="2">
    <citation type="submission" date="2019-11" db="EMBL/GenBank/DDBJ databases">
        <title>Improved Assembly of Tolypothrix boutellei genome.</title>
        <authorList>
            <person name="Sarangi A.N."/>
            <person name="Mukherjee M."/>
            <person name="Ghosh S."/>
            <person name="Singh D."/>
            <person name="Das A."/>
            <person name="Kant S."/>
            <person name="Prusty A."/>
            <person name="Tripathy S."/>
        </authorList>
    </citation>
    <scope>NUCLEOTIDE SEQUENCE</scope>
    <source>
        <strain evidence="2">VB521301</strain>
    </source>
</reference>
<keyword evidence="1" id="KW-0812">Transmembrane</keyword>
<organism evidence="3">
    <name type="scientific">Tolypothrix bouteillei VB521301</name>
    <dbReference type="NCBI Taxonomy" id="1479485"/>
    <lineage>
        <taxon>Bacteria</taxon>
        <taxon>Bacillati</taxon>
        <taxon>Cyanobacteriota</taxon>
        <taxon>Cyanophyceae</taxon>
        <taxon>Nostocales</taxon>
        <taxon>Tolypothrichaceae</taxon>
        <taxon>Tolypothrix</taxon>
    </lineage>
</organism>
<dbReference type="AlphaFoldDB" id="A0A0C1MWN9"/>
<name>A0A0C1MWN9_9CYAN</name>
<dbReference type="Gene3D" id="1.25.40.10">
    <property type="entry name" value="Tetratricopeptide repeat domain"/>
    <property type="match status" value="1"/>
</dbReference>
<reference evidence="3" key="1">
    <citation type="journal article" date="2015" name="Genome Announc.">
        <title>Draft Genome Sequence of Tolypothrix boutellei Strain VB521301.</title>
        <authorList>
            <person name="Chandrababunaidu M.M."/>
            <person name="Singh D."/>
            <person name="Sen D."/>
            <person name="Bhan S."/>
            <person name="Das S."/>
            <person name="Gupta A."/>
            <person name="Adhikary S.P."/>
            <person name="Tripathy S."/>
        </authorList>
    </citation>
    <scope>NUCLEOTIDE SEQUENCE</scope>
    <source>
        <strain evidence="3">VB521301</strain>
    </source>
</reference>
<feature type="transmembrane region" description="Helical" evidence="1">
    <location>
        <begin position="12"/>
        <end position="30"/>
    </location>
</feature>
<comment type="caution">
    <text evidence="3">The sequence shown here is derived from an EMBL/GenBank/DDBJ whole genome shotgun (WGS) entry which is preliminary data.</text>
</comment>
<dbReference type="Proteomes" id="UP000029738">
    <property type="component" value="Unassembled WGS sequence"/>
</dbReference>
<proteinExistence type="predicted"/>
<protein>
    <submittedName>
        <fullName evidence="2">Tetratricopeptide repeat protein</fullName>
    </submittedName>
</protein>
<dbReference type="SUPFAM" id="SSF48452">
    <property type="entry name" value="TPR-like"/>
    <property type="match status" value="1"/>
</dbReference>
<keyword evidence="1" id="KW-0472">Membrane</keyword>
<dbReference type="EMBL" id="JHEG04000001">
    <property type="protein sequence ID" value="KAF3889929.1"/>
    <property type="molecule type" value="Genomic_DNA"/>
</dbReference>
<evidence type="ECO:0000313" key="2">
    <source>
        <dbReference type="EMBL" id="KAF3889929.1"/>
    </source>
</evidence>
<sequence>MENTIPPYKYPFWVVILSAAVLCSLLYSLLSLPKYFVASKELKAGRNAYVQKQYDEAIKSYELVLIKVPNSKEAKISLAEVYFAKGQVTDIEKAVSYLKGVHLNKSDRVRLIMNMPEIYQQYFENIRE</sequence>
<gene>
    <name evidence="3" type="ORF">DA73_0236125</name>
    <name evidence="2" type="ORF">DA73_0400034010</name>
</gene>
<keyword evidence="1" id="KW-1133">Transmembrane helix</keyword>
<dbReference type="RefSeq" id="WP_038089216.1">
    <property type="nucleotide sequence ID" value="NZ_JHEG04000001.1"/>
</dbReference>
<keyword evidence="4" id="KW-1185">Reference proteome</keyword>
<evidence type="ECO:0000313" key="4">
    <source>
        <dbReference type="Proteomes" id="UP000029738"/>
    </source>
</evidence>
<evidence type="ECO:0000313" key="3">
    <source>
        <dbReference type="EMBL" id="KIE06727.1"/>
    </source>
</evidence>
<dbReference type="EMBL" id="JHEG02000059">
    <property type="protein sequence ID" value="KIE06727.1"/>
    <property type="molecule type" value="Genomic_DNA"/>
</dbReference>